<dbReference type="InterPro" id="IPR006311">
    <property type="entry name" value="TAT_signal"/>
</dbReference>
<protein>
    <recommendedName>
        <fullName evidence="2">GEVED domain-containing protein</fullName>
    </recommendedName>
</protein>
<organism evidence="3 4">
    <name type="scientific">Leptothoe spongobia TAU-MAC 1115</name>
    <dbReference type="NCBI Taxonomy" id="1967444"/>
    <lineage>
        <taxon>Bacteria</taxon>
        <taxon>Bacillati</taxon>
        <taxon>Cyanobacteriota</taxon>
        <taxon>Cyanophyceae</taxon>
        <taxon>Nodosilineales</taxon>
        <taxon>Cymatolegaceae</taxon>
        <taxon>Leptothoe</taxon>
        <taxon>Leptothoe spongobia</taxon>
    </lineage>
</organism>
<dbReference type="InterPro" id="IPR045474">
    <property type="entry name" value="GEVED"/>
</dbReference>
<dbReference type="InterPro" id="IPR011044">
    <property type="entry name" value="Quino_amine_DH_bsu"/>
</dbReference>
<feature type="domain" description="GEVED" evidence="2">
    <location>
        <begin position="676"/>
        <end position="751"/>
    </location>
</feature>
<gene>
    <name evidence="3" type="ORF">IXB50_00925</name>
</gene>
<accession>A0A947DDK8</accession>
<dbReference type="RefSeq" id="WP_215607048.1">
    <property type="nucleotide sequence ID" value="NZ_JADOES010000001.1"/>
</dbReference>
<evidence type="ECO:0000313" key="4">
    <source>
        <dbReference type="Proteomes" id="UP000717364"/>
    </source>
</evidence>
<evidence type="ECO:0000259" key="2">
    <source>
        <dbReference type="Pfam" id="PF20009"/>
    </source>
</evidence>
<evidence type="ECO:0000256" key="1">
    <source>
        <dbReference type="SAM" id="MobiDB-lite"/>
    </source>
</evidence>
<keyword evidence="4" id="KW-1185">Reference proteome</keyword>
<feature type="compositionally biased region" description="Polar residues" evidence="1">
    <location>
        <begin position="980"/>
        <end position="989"/>
    </location>
</feature>
<name>A0A947DDK8_9CYAN</name>
<dbReference type="SUPFAM" id="SSF50969">
    <property type="entry name" value="YVTN repeat-like/Quinoprotein amine dehydrogenase"/>
    <property type="match status" value="1"/>
</dbReference>
<evidence type="ECO:0000313" key="3">
    <source>
        <dbReference type="EMBL" id="MBT9313986.1"/>
    </source>
</evidence>
<dbReference type="EMBL" id="JADOES010000001">
    <property type="protein sequence ID" value="MBT9313986.1"/>
    <property type="molecule type" value="Genomic_DNA"/>
</dbReference>
<dbReference type="Pfam" id="PF20009">
    <property type="entry name" value="GEVED"/>
    <property type="match status" value="2"/>
</dbReference>
<feature type="domain" description="GEVED" evidence="2">
    <location>
        <begin position="1062"/>
        <end position="1144"/>
    </location>
</feature>
<dbReference type="InterPro" id="IPR047589">
    <property type="entry name" value="DUF11_rpt"/>
</dbReference>
<dbReference type="PROSITE" id="PS51318">
    <property type="entry name" value="TAT"/>
    <property type="match status" value="1"/>
</dbReference>
<reference evidence="3" key="2">
    <citation type="journal article" date="2021" name="Mar. Drugs">
        <title>Genome Reduction and Secondary Metabolism of the Marine Sponge-Associated Cyanobacterium Leptothoe.</title>
        <authorList>
            <person name="Konstantinou D."/>
            <person name="Popin R.V."/>
            <person name="Fewer D.P."/>
            <person name="Sivonen K."/>
            <person name="Gkelis S."/>
        </authorList>
    </citation>
    <scope>NUCLEOTIDE SEQUENCE</scope>
    <source>
        <strain evidence="3">TAU-MAC 1115</strain>
    </source>
</reference>
<dbReference type="Proteomes" id="UP000717364">
    <property type="component" value="Unassembled WGS sequence"/>
</dbReference>
<reference evidence="3" key="1">
    <citation type="submission" date="2020-11" db="EMBL/GenBank/DDBJ databases">
        <authorList>
            <person name="Konstantinou D."/>
            <person name="Gkelis S."/>
            <person name="Popin R."/>
            <person name="Fewer D."/>
            <person name="Sivonen K."/>
        </authorList>
    </citation>
    <scope>NUCLEOTIDE SEQUENCE</scope>
    <source>
        <strain evidence="3">TAU-MAC 1115</strain>
    </source>
</reference>
<dbReference type="NCBIfam" id="TIGR01451">
    <property type="entry name" value="B_ant_repeat"/>
    <property type="match status" value="1"/>
</dbReference>
<feature type="region of interest" description="Disordered" evidence="1">
    <location>
        <begin position="625"/>
        <end position="647"/>
    </location>
</feature>
<proteinExistence type="predicted"/>
<feature type="region of interest" description="Disordered" evidence="1">
    <location>
        <begin position="971"/>
        <end position="994"/>
    </location>
</feature>
<comment type="caution">
    <text evidence="3">The sequence shown here is derived from an EMBL/GenBank/DDBJ whole genome shotgun (WGS) entry which is preliminary data.</text>
</comment>
<sequence>MSNRRLSLNPSNTNRRRLTNRARTVIAAMLLSGGILSPGMMAWANGPAPGTIIRNQATGSFVDPGDGSTQTIISNEVQVEVAEVAGITVANNGYNEPTDGTVNEGDTVYVDFVITNVGNDPTQFFIPGAATISGGTAHATEDIQVIEYDPDRTGTSAVDLSASNITVPGGGQVTGSLAGMPNNGSIPAGGSITVRVPVTAGTAGNDLTVTLGDTAATDGQNEVYVAGSNDVYTQDNSGTDNGDTAGAPINGEREAEDSLTVAIEAAATLSFPTPPVTGPGDGNACILTVHQNPITGGADPNSFYSIDDHTNVATLSKIGPWNVPGGNVEGLTADPVTGTFYAFNGNRSGSLYLGTINESTGEFSDVTTSGITTLNHTDYGSLDISDTRSMAFQPGTNIIWAAAYYVQPSSGPGDNYYYLFQIDATTGQAITNAFGAGKDYLAIDLAPYQLGSTQRASVEAIAFYPGAPNLLYGVVSSYNPGQTGTTIGHLFAVDVSAATPTAVMAPQNLDGINFDGSTLIQSTIYDIEGMSFDDNGDLVLVASNAGGSNGNNLYFVDLATGGAFSPRAIPNGDWEGIVCNVPPPVIGASFDYGDAPDTYATDIVDDAGEGIGASHTIVSGIHLGTAPDSETDAATPLDGSGDGAEDDGITLATLTEGDTSYTIPAGNITATGTGTLHAWIDFDKNGTFEPGEYTNVAVANGTPAGDLSWSGITAGAAGDTYARFRFTSDASINANTPGGAASDGEVEDYAVAIADDPITPTPGQPQCLLPQNLVTDGSFDNGLTSFPATGQWYAPSSVPSVINPGNEPTGTIANGYPALGSIIAYNENDSADDALLVTPLFEVDQTYLNGQLDIWFDTYWRHAGGGGSKDSTLELRVNGTPYWQMTTINGEGAGSSTLTPLNGATMSAGSPSGLSNPGGGGAFSQWGVVHVTIPYTGNTTPQIEFAMQGQGLASDDFGVDRIYAPVCLPDRGDAPDTYGTDATASNSGSEPVGPIHRIVNDLHLGISPDGEGDAVTPLDGTGDGGDEDGVSLATLAAGATTFSIPASDITVTNNSGLGTATLHAWIDFDGNGTFEADEYTSQTVSDGTINGNPDGALTWSGAGVSDMTGGTNTYARFRLTTDGSISGTTPGDLASDGEVEDYSLEIVASDPNVLLVKRITAINNDTTTSDGTNLAVHNPTTYAYDDNDIPAVSDPTNPAYDENDPAFDPYETNQWPTPLNTYMPGGTDGGNVMPNDEIEYTIYFLSSGDTTAENVLFCDYVPSFTSFIPNGYTGSSPQATGGIGGADLSIELYRNGTTDYHTGANDGDSTTYFGPGIDPANSFPDIDCDGDGDGVNANTNGAVVVNLGDLPDATTDATGAYGHVRFRTRVK</sequence>